<comment type="similarity">
    <text evidence="2 9">Belongs to the RecN family.</text>
</comment>
<reference evidence="12" key="1">
    <citation type="submission" date="2015-10" db="EMBL/GenBank/DDBJ databases">
        <title>Description of Candidatus Tenderia electrophaga gen. nov, sp. nov., an Uncultivated Electroautotroph from a Biocathode Enrichment.</title>
        <authorList>
            <person name="Eddie B.J."/>
            <person name="Malanoski A.P."/>
            <person name="Wang Z."/>
            <person name="Hall R.J."/>
            <person name="Oh S.D."/>
            <person name="Heiner C."/>
            <person name="Lin B."/>
            <person name="Strycharz-Glaven S.M."/>
        </authorList>
    </citation>
    <scope>NUCLEOTIDE SEQUENCE [LARGE SCALE GENOMIC DNA]</scope>
    <source>
        <strain evidence="12">NRL1</strain>
    </source>
</reference>
<evidence type="ECO:0000256" key="2">
    <source>
        <dbReference type="ARBA" id="ARBA00009441"/>
    </source>
</evidence>
<keyword evidence="6" id="KW-0067">ATP-binding</keyword>
<feature type="coiled-coil region" evidence="10">
    <location>
        <begin position="329"/>
        <end position="363"/>
    </location>
</feature>
<dbReference type="KEGG" id="tee:Tel_06170"/>
<evidence type="ECO:0000256" key="6">
    <source>
        <dbReference type="ARBA" id="ARBA00022840"/>
    </source>
</evidence>
<evidence type="ECO:0000256" key="3">
    <source>
        <dbReference type="ARBA" id="ARBA00021315"/>
    </source>
</evidence>
<dbReference type="PIRSF" id="PIRSF003128">
    <property type="entry name" value="RecN"/>
    <property type="match status" value="1"/>
</dbReference>
<dbReference type="PANTHER" id="PTHR11059">
    <property type="entry name" value="DNA REPAIR PROTEIN RECN"/>
    <property type="match status" value="1"/>
</dbReference>
<dbReference type="InterPro" id="IPR003395">
    <property type="entry name" value="RecF/RecN/SMC_N"/>
</dbReference>
<dbReference type="Proteomes" id="UP000055136">
    <property type="component" value="Chromosome"/>
</dbReference>
<keyword evidence="5 9" id="KW-0227">DNA damage</keyword>
<sequence>MLTQIYIRNFAIIDQLELELESGMSVMTGETGAGKSILVDALGLVLGDRAESDVVRHGAERAEICAYFDLAHLSTVRDWLARHDLDASEECVLRRVISAAGRSRGYINGSPAPLQLMKELGEMLVDIHGQHQHQSLLKPGVQRLLLDDYADHKALVEQVRTLQRRWQEASEKLEALRDNARAKDARLELLRYHVKELEALDLDEGELEQLDEEQRRLANGGKLLEQCGAALEALYERDEGNALQLINQHLAELEALRRLDPQLAAVCDLLSEAAIQIQEGCGELRHYVDRLELDPERLTWVEQRLGSIHDLARKHHVDPEALPELLSQFSAELQQLENVDIELETLEREIEQLRRDYSDSAAQLGQKRRKAAAKLAKQATTIIQALGMPAGKFSIALTPRDTTTPHRHGLETVCFEVSANPGQPAKALAKVASGGELSRIALAIQVLLSNSQRIPTLIFDEVDTGIGGAVAETVGRQLRTLGKSHQVLCVTHLPQVAALGHHHFQVSKQIDKGSTRTGIARLDERARQDEIARMLGGVEITHQTRAHAEEMINRAATA</sequence>
<keyword evidence="10" id="KW-0175">Coiled coil</keyword>
<evidence type="ECO:0000256" key="9">
    <source>
        <dbReference type="PIRNR" id="PIRNR003128"/>
    </source>
</evidence>
<evidence type="ECO:0000259" key="11">
    <source>
        <dbReference type="Pfam" id="PF02463"/>
    </source>
</evidence>
<evidence type="ECO:0000256" key="10">
    <source>
        <dbReference type="SAM" id="Coils"/>
    </source>
</evidence>
<dbReference type="AlphaFoldDB" id="A0A0S2TCE6"/>
<dbReference type="GO" id="GO:0009432">
    <property type="term" value="P:SOS response"/>
    <property type="evidence" value="ECO:0007669"/>
    <property type="project" value="TreeGrafter"/>
</dbReference>
<dbReference type="SUPFAM" id="SSF52540">
    <property type="entry name" value="P-loop containing nucleoside triphosphate hydrolases"/>
    <property type="match status" value="2"/>
</dbReference>
<gene>
    <name evidence="12" type="ORF">Tel_06170</name>
</gene>
<dbReference type="InterPro" id="IPR004604">
    <property type="entry name" value="DNA_recomb/repair_RecN"/>
</dbReference>
<evidence type="ECO:0000256" key="7">
    <source>
        <dbReference type="ARBA" id="ARBA00023204"/>
    </source>
</evidence>
<dbReference type="InterPro" id="IPR027417">
    <property type="entry name" value="P-loop_NTPase"/>
</dbReference>
<dbReference type="PANTHER" id="PTHR11059:SF0">
    <property type="entry name" value="DNA REPAIR PROTEIN RECN"/>
    <property type="match status" value="1"/>
</dbReference>
<feature type="domain" description="RecF/RecN/SMC N-terminal" evidence="11">
    <location>
        <begin position="1"/>
        <end position="509"/>
    </location>
</feature>
<organism evidence="12 13">
    <name type="scientific">Candidatus Tenderia electrophaga</name>
    <dbReference type="NCBI Taxonomy" id="1748243"/>
    <lineage>
        <taxon>Bacteria</taxon>
        <taxon>Pseudomonadati</taxon>
        <taxon>Pseudomonadota</taxon>
        <taxon>Gammaproteobacteria</taxon>
        <taxon>Candidatus Tenderiales</taxon>
        <taxon>Candidatus Tenderiaceae</taxon>
        <taxon>Candidatus Tenderia</taxon>
    </lineage>
</organism>
<dbReference type="Gene3D" id="3.40.50.300">
    <property type="entry name" value="P-loop containing nucleotide triphosphate hydrolases"/>
    <property type="match status" value="2"/>
</dbReference>
<dbReference type="STRING" id="1748243.Tel_06170"/>
<dbReference type="FunFam" id="3.40.50.300:FF:000319">
    <property type="entry name" value="DNA repair protein RecN"/>
    <property type="match status" value="1"/>
</dbReference>
<dbReference type="GO" id="GO:0005524">
    <property type="term" value="F:ATP binding"/>
    <property type="evidence" value="ECO:0007669"/>
    <property type="project" value="UniProtKB-KW"/>
</dbReference>
<dbReference type="GO" id="GO:0006310">
    <property type="term" value="P:DNA recombination"/>
    <property type="evidence" value="ECO:0007669"/>
    <property type="project" value="InterPro"/>
</dbReference>
<dbReference type="Pfam" id="PF02463">
    <property type="entry name" value="SMC_N"/>
    <property type="match status" value="1"/>
</dbReference>
<protein>
    <recommendedName>
        <fullName evidence="3 9">DNA repair protein RecN</fullName>
    </recommendedName>
    <alternativeName>
        <fullName evidence="8 9">Recombination protein N</fullName>
    </alternativeName>
</protein>
<evidence type="ECO:0000256" key="1">
    <source>
        <dbReference type="ARBA" id="ARBA00003618"/>
    </source>
</evidence>
<evidence type="ECO:0000256" key="5">
    <source>
        <dbReference type="ARBA" id="ARBA00022763"/>
    </source>
</evidence>
<dbReference type="FunFam" id="3.40.50.300:FF:000356">
    <property type="entry name" value="DNA repair protein RecN"/>
    <property type="match status" value="1"/>
</dbReference>
<keyword evidence="4" id="KW-0547">Nucleotide-binding</keyword>
<dbReference type="NCBIfam" id="NF008121">
    <property type="entry name" value="PRK10869.1"/>
    <property type="match status" value="1"/>
</dbReference>
<dbReference type="GO" id="GO:0006281">
    <property type="term" value="P:DNA repair"/>
    <property type="evidence" value="ECO:0007669"/>
    <property type="project" value="UniProtKB-KW"/>
</dbReference>
<dbReference type="CDD" id="cd03241">
    <property type="entry name" value="ABC_RecN"/>
    <property type="match status" value="2"/>
</dbReference>
<proteinExistence type="inferred from homology"/>
<evidence type="ECO:0000256" key="8">
    <source>
        <dbReference type="ARBA" id="ARBA00033408"/>
    </source>
</evidence>
<dbReference type="NCBIfam" id="TIGR00634">
    <property type="entry name" value="recN"/>
    <property type="match status" value="1"/>
</dbReference>
<dbReference type="GO" id="GO:0043590">
    <property type="term" value="C:bacterial nucleoid"/>
    <property type="evidence" value="ECO:0007669"/>
    <property type="project" value="TreeGrafter"/>
</dbReference>
<keyword evidence="13" id="KW-1185">Reference proteome</keyword>
<comment type="function">
    <text evidence="1 9">May be involved in recombinational repair of damaged DNA.</text>
</comment>
<name>A0A0S2TCE6_9GAMM</name>
<keyword evidence="7 9" id="KW-0234">DNA repair</keyword>
<accession>A0A0S2TCE6</accession>
<evidence type="ECO:0000313" key="12">
    <source>
        <dbReference type="EMBL" id="ALP52772.1"/>
    </source>
</evidence>
<dbReference type="EMBL" id="CP013099">
    <property type="protein sequence ID" value="ALP52772.1"/>
    <property type="molecule type" value="Genomic_DNA"/>
</dbReference>
<evidence type="ECO:0000313" key="13">
    <source>
        <dbReference type="Proteomes" id="UP000055136"/>
    </source>
</evidence>
<evidence type="ECO:0000256" key="4">
    <source>
        <dbReference type="ARBA" id="ARBA00022741"/>
    </source>
</evidence>